<evidence type="ECO:0000313" key="1">
    <source>
        <dbReference type="EMBL" id="CRK95341.1"/>
    </source>
</evidence>
<dbReference type="EMBL" id="CVRI01000041">
    <property type="protein sequence ID" value="CRK95341.1"/>
    <property type="molecule type" value="Genomic_DNA"/>
</dbReference>
<dbReference type="AlphaFoldDB" id="A0A1J1I4Y4"/>
<protein>
    <submittedName>
        <fullName evidence="1">CLUMA_CG008784, isoform A</fullName>
    </submittedName>
</protein>
<reference evidence="1 2" key="1">
    <citation type="submission" date="2015-04" db="EMBL/GenBank/DDBJ databases">
        <authorList>
            <person name="Syromyatnikov M.Y."/>
            <person name="Popov V.N."/>
        </authorList>
    </citation>
    <scope>NUCLEOTIDE SEQUENCE [LARGE SCALE GENOMIC DNA]</scope>
</reference>
<proteinExistence type="predicted"/>
<dbReference type="Proteomes" id="UP000183832">
    <property type="component" value="Unassembled WGS sequence"/>
</dbReference>
<gene>
    <name evidence="1" type="ORF">CLUMA_CG008784</name>
</gene>
<sequence length="86" mass="9856">MQLVILYSLSLSSSLTNHSVKKKLACICYAQFCKEHQHQMMFPSTTDRYFSSRSILCVDLYFVCVILTGNRGELCLDVVCVKRQLV</sequence>
<accession>A0A1J1I4Y4</accession>
<keyword evidence="2" id="KW-1185">Reference proteome</keyword>
<evidence type="ECO:0000313" key="2">
    <source>
        <dbReference type="Proteomes" id="UP000183832"/>
    </source>
</evidence>
<organism evidence="1 2">
    <name type="scientific">Clunio marinus</name>
    <dbReference type="NCBI Taxonomy" id="568069"/>
    <lineage>
        <taxon>Eukaryota</taxon>
        <taxon>Metazoa</taxon>
        <taxon>Ecdysozoa</taxon>
        <taxon>Arthropoda</taxon>
        <taxon>Hexapoda</taxon>
        <taxon>Insecta</taxon>
        <taxon>Pterygota</taxon>
        <taxon>Neoptera</taxon>
        <taxon>Endopterygota</taxon>
        <taxon>Diptera</taxon>
        <taxon>Nematocera</taxon>
        <taxon>Chironomoidea</taxon>
        <taxon>Chironomidae</taxon>
        <taxon>Clunio</taxon>
    </lineage>
</organism>
<name>A0A1J1I4Y4_9DIPT</name>